<dbReference type="AlphaFoldDB" id="A0A2S0NBE7"/>
<gene>
    <name evidence="6" type="primary">vapC</name>
    <name evidence="8" type="ORF">C6569_10280</name>
</gene>
<name>A0A2S0NBE7_9HYPH</name>
<comment type="function">
    <text evidence="6">Toxic component of a toxin-antitoxin (TA) system. An RNase.</text>
</comment>
<keyword evidence="5 6" id="KW-0460">Magnesium</keyword>
<dbReference type="SUPFAM" id="SSF88723">
    <property type="entry name" value="PIN domain-like"/>
    <property type="match status" value="1"/>
</dbReference>
<evidence type="ECO:0000256" key="5">
    <source>
        <dbReference type="ARBA" id="ARBA00022842"/>
    </source>
</evidence>
<dbReference type="InterPro" id="IPR022907">
    <property type="entry name" value="VapC_family"/>
</dbReference>
<proteinExistence type="inferred from homology"/>
<dbReference type="RefSeq" id="WP_106748757.1">
    <property type="nucleotide sequence ID" value="NZ_CP027668.1"/>
</dbReference>
<dbReference type="EC" id="3.1.-.-" evidence="6"/>
<dbReference type="EMBL" id="CP027668">
    <property type="protein sequence ID" value="AVO45416.1"/>
    <property type="molecule type" value="Genomic_DNA"/>
</dbReference>
<reference evidence="8 9" key="1">
    <citation type="submission" date="2018-03" db="EMBL/GenBank/DDBJ databases">
        <title>Genome sequencing of Phreatobacter sp.</title>
        <authorList>
            <person name="Kim S.-J."/>
            <person name="Heo J."/>
            <person name="Kwon S.-W."/>
        </authorList>
    </citation>
    <scope>NUCLEOTIDE SEQUENCE [LARGE SCALE GENOMIC DNA]</scope>
    <source>
        <strain evidence="8 9">S-12</strain>
    </source>
</reference>
<dbReference type="KEGG" id="phr:C6569_10280"/>
<dbReference type="GO" id="GO:0016787">
    <property type="term" value="F:hydrolase activity"/>
    <property type="evidence" value="ECO:0007669"/>
    <property type="project" value="UniProtKB-KW"/>
</dbReference>
<evidence type="ECO:0000256" key="2">
    <source>
        <dbReference type="ARBA" id="ARBA00022722"/>
    </source>
</evidence>
<evidence type="ECO:0000256" key="3">
    <source>
        <dbReference type="ARBA" id="ARBA00022723"/>
    </source>
</evidence>
<comment type="cofactor">
    <cofactor evidence="6">
        <name>Mg(2+)</name>
        <dbReference type="ChEBI" id="CHEBI:18420"/>
    </cofactor>
</comment>
<dbReference type="Pfam" id="PF01850">
    <property type="entry name" value="PIN"/>
    <property type="match status" value="1"/>
</dbReference>
<keyword evidence="2 6" id="KW-0540">Nuclease</keyword>
<organism evidence="8 9">
    <name type="scientific">Phreatobacter cathodiphilus</name>
    <dbReference type="NCBI Taxonomy" id="1868589"/>
    <lineage>
        <taxon>Bacteria</taxon>
        <taxon>Pseudomonadati</taxon>
        <taxon>Pseudomonadota</taxon>
        <taxon>Alphaproteobacteria</taxon>
        <taxon>Hyphomicrobiales</taxon>
        <taxon>Phreatobacteraceae</taxon>
        <taxon>Phreatobacter</taxon>
    </lineage>
</organism>
<dbReference type="InterPro" id="IPR044153">
    <property type="entry name" value="PIN_Pae0151-like"/>
</dbReference>
<dbReference type="GO" id="GO:0090729">
    <property type="term" value="F:toxin activity"/>
    <property type="evidence" value="ECO:0007669"/>
    <property type="project" value="UniProtKB-KW"/>
</dbReference>
<feature type="binding site" evidence="6">
    <location>
        <position position="103"/>
    </location>
    <ligand>
        <name>Mg(2+)</name>
        <dbReference type="ChEBI" id="CHEBI:18420"/>
    </ligand>
</feature>
<dbReference type="GO" id="GO:0004540">
    <property type="term" value="F:RNA nuclease activity"/>
    <property type="evidence" value="ECO:0007669"/>
    <property type="project" value="InterPro"/>
</dbReference>
<evidence type="ECO:0000259" key="7">
    <source>
        <dbReference type="Pfam" id="PF01850"/>
    </source>
</evidence>
<dbReference type="InterPro" id="IPR051619">
    <property type="entry name" value="TypeII_TA_RNase_PINc/VapC"/>
</dbReference>
<dbReference type="InterPro" id="IPR002716">
    <property type="entry name" value="PIN_dom"/>
</dbReference>
<evidence type="ECO:0000256" key="4">
    <source>
        <dbReference type="ARBA" id="ARBA00022801"/>
    </source>
</evidence>
<sequence length="136" mass="14443">MTSVVLDASCMLAAFLPDEMVGGAADLVVRALANGAVVPGIWRLEVVNGALQAHRRGRFDGDILAALLADFAKVAVTVDQEGASSPWGPVADLARRHHLSACDASYLELARRRGLPLATLDTRLRRAAGHESVEVF</sequence>
<evidence type="ECO:0000256" key="6">
    <source>
        <dbReference type="HAMAP-Rule" id="MF_00265"/>
    </source>
</evidence>
<comment type="similarity">
    <text evidence="6">Belongs to the PINc/VapC protein family.</text>
</comment>
<keyword evidence="6" id="KW-0800">Toxin</keyword>
<dbReference type="Proteomes" id="UP000237889">
    <property type="component" value="Chromosome"/>
</dbReference>
<evidence type="ECO:0000313" key="8">
    <source>
        <dbReference type="EMBL" id="AVO45416.1"/>
    </source>
</evidence>
<keyword evidence="4 6" id="KW-0378">Hydrolase</keyword>
<accession>A0A2S0NBE7</accession>
<dbReference type="Gene3D" id="3.40.50.1010">
    <property type="entry name" value="5'-nuclease"/>
    <property type="match status" value="1"/>
</dbReference>
<keyword evidence="1 6" id="KW-1277">Toxin-antitoxin system</keyword>
<protein>
    <recommendedName>
        <fullName evidence="6">Ribonuclease VapC</fullName>
        <shortName evidence="6">RNase VapC</shortName>
        <ecNumber evidence="6">3.1.-.-</ecNumber>
    </recommendedName>
    <alternativeName>
        <fullName evidence="6">Toxin VapC</fullName>
    </alternativeName>
</protein>
<dbReference type="OrthoDB" id="9798446at2"/>
<keyword evidence="9" id="KW-1185">Reference proteome</keyword>
<dbReference type="GO" id="GO:0000287">
    <property type="term" value="F:magnesium ion binding"/>
    <property type="evidence" value="ECO:0007669"/>
    <property type="project" value="UniProtKB-UniRule"/>
</dbReference>
<dbReference type="HAMAP" id="MF_00265">
    <property type="entry name" value="VapC_Nob1"/>
    <property type="match status" value="1"/>
</dbReference>
<feature type="domain" description="PIN" evidence="7">
    <location>
        <begin position="4"/>
        <end position="128"/>
    </location>
</feature>
<evidence type="ECO:0000313" key="9">
    <source>
        <dbReference type="Proteomes" id="UP000237889"/>
    </source>
</evidence>
<dbReference type="PANTHER" id="PTHR35901">
    <property type="entry name" value="RIBONUCLEASE VAPC3"/>
    <property type="match status" value="1"/>
</dbReference>
<dbReference type="PANTHER" id="PTHR35901:SF1">
    <property type="entry name" value="EXONUCLEASE VAPC9"/>
    <property type="match status" value="1"/>
</dbReference>
<dbReference type="InterPro" id="IPR029060">
    <property type="entry name" value="PIN-like_dom_sf"/>
</dbReference>
<dbReference type="CDD" id="cd09873">
    <property type="entry name" value="PIN_Pae0151-like"/>
    <property type="match status" value="1"/>
</dbReference>
<evidence type="ECO:0000256" key="1">
    <source>
        <dbReference type="ARBA" id="ARBA00022649"/>
    </source>
</evidence>
<feature type="binding site" evidence="6">
    <location>
        <position position="7"/>
    </location>
    <ligand>
        <name>Mg(2+)</name>
        <dbReference type="ChEBI" id="CHEBI:18420"/>
    </ligand>
</feature>
<keyword evidence="3 6" id="KW-0479">Metal-binding</keyword>